<evidence type="ECO:0000256" key="1">
    <source>
        <dbReference type="SAM" id="MobiDB-lite"/>
    </source>
</evidence>
<dbReference type="EMBL" id="HBIJ01001110">
    <property type="protein sequence ID" value="CAE0360101.1"/>
    <property type="molecule type" value="Transcribed_RNA"/>
</dbReference>
<proteinExistence type="predicted"/>
<dbReference type="AlphaFoldDB" id="A0A7S3NH36"/>
<protein>
    <recommendedName>
        <fullName evidence="2">Heterogeneous nuclear ribonucleoprotein Q acidic domain-containing protein</fullName>
    </recommendedName>
</protein>
<accession>A0A7S3NH36</accession>
<name>A0A7S3NH36_9STRA</name>
<dbReference type="Pfam" id="PF18360">
    <property type="entry name" value="hnRNP_Q_AcD"/>
    <property type="match status" value="1"/>
</dbReference>
<feature type="compositionally biased region" description="Low complexity" evidence="1">
    <location>
        <begin position="99"/>
        <end position="109"/>
    </location>
</feature>
<gene>
    <name evidence="3" type="ORF">ALAG00032_LOCUS830</name>
</gene>
<evidence type="ECO:0000313" key="3">
    <source>
        <dbReference type="EMBL" id="CAE0360101.1"/>
    </source>
</evidence>
<feature type="compositionally biased region" description="Polar residues" evidence="1">
    <location>
        <begin position="271"/>
        <end position="281"/>
    </location>
</feature>
<feature type="domain" description="Heterogeneous nuclear ribonucleoprotein Q acidic" evidence="2">
    <location>
        <begin position="181"/>
        <end position="234"/>
    </location>
</feature>
<organism evidence="3">
    <name type="scientific">Aureoumbra lagunensis</name>
    <dbReference type="NCBI Taxonomy" id="44058"/>
    <lineage>
        <taxon>Eukaryota</taxon>
        <taxon>Sar</taxon>
        <taxon>Stramenopiles</taxon>
        <taxon>Ochrophyta</taxon>
        <taxon>Pelagophyceae</taxon>
        <taxon>Pelagomonadales</taxon>
        <taxon>Aureoumbra</taxon>
    </lineage>
</organism>
<reference evidence="3" key="1">
    <citation type="submission" date="2021-01" db="EMBL/GenBank/DDBJ databases">
        <authorList>
            <person name="Corre E."/>
            <person name="Pelletier E."/>
            <person name="Niang G."/>
            <person name="Scheremetjew M."/>
            <person name="Finn R."/>
            <person name="Kale V."/>
            <person name="Holt S."/>
            <person name="Cochrane G."/>
            <person name="Meng A."/>
            <person name="Brown T."/>
            <person name="Cohen L."/>
        </authorList>
    </citation>
    <scope>NUCLEOTIDE SEQUENCE</scope>
    <source>
        <strain evidence="3">CCMP1510</strain>
    </source>
</reference>
<feature type="compositionally biased region" description="Basic and acidic residues" evidence="1">
    <location>
        <begin position="88"/>
        <end position="98"/>
    </location>
</feature>
<feature type="region of interest" description="Disordered" evidence="1">
    <location>
        <begin position="485"/>
        <end position="509"/>
    </location>
</feature>
<feature type="region of interest" description="Disordered" evidence="1">
    <location>
        <begin position="239"/>
        <end position="281"/>
    </location>
</feature>
<feature type="region of interest" description="Disordered" evidence="1">
    <location>
        <begin position="88"/>
        <end position="109"/>
    </location>
</feature>
<dbReference type="InterPro" id="IPR041337">
    <property type="entry name" value="hnRNP_Q_AcD"/>
</dbReference>
<sequence>MIGGRNFLYDQKLNNRYSLGSVGENNLGEGFITGRDEFNTIGGTEMNGASSNTTVSEELGTSFESSASYLMTESALARTLQAEERRLRGMSLDEERTKSPSNSSYGGSASSTVLQRLDAGAVAALSELEPAEAEAIAARLEQAGSSVRNPSAYVHRAVNNAKRRALEPRPATRRPQQQQQEQIFSSGEFSLRRRLDASAIAALAELPSETAQAILEELASKGTGKVRNPSAYVVKAVGNARKSGGIQSQQRHPTPHRPDRRYNNRGAIQSLGGSNSTISTTQDNTTLNFAAVTAGSSNTTKNMQNHQQNRIRQQLAAKTPTTTSVAASATQSQIDSTAMDTARAWADSSARSLDSKAAAALLALPPHRAVQILTELKRKRATIRNPSAYVTRATTNALSGHQHTSVDNYIPQDILQDQRQQSSSLLNQDRYNEIIAPAPSPAALFAGTGPRRFELDGLHEAEAPLPAQTQYISQNHDIPRLHVPSNVDTDLSVPVASPPRTTAVGRDRQTASAHLSLSSAPLIFDFGPDLSIAPTSAPQG</sequence>
<evidence type="ECO:0000259" key="2">
    <source>
        <dbReference type="Pfam" id="PF18360"/>
    </source>
</evidence>